<dbReference type="EMBL" id="UYJE01000129">
    <property type="protein sequence ID" value="VDH90314.1"/>
    <property type="molecule type" value="Genomic_DNA"/>
</dbReference>
<organism evidence="4 5">
    <name type="scientific">Mytilus galloprovincialis</name>
    <name type="common">Mediterranean mussel</name>
    <dbReference type="NCBI Taxonomy" id="29158"/>
    <lineage>
        <taxon>Eukaryota</taxon>
        <taxon>Metazoa</taxon>
        <taxon>Spiralia</taxon>
        <taxon>Lophotrochozoa</taxon>
        <taxon>Mollusca</taxon>
        <taxon>Bivalvia</taxon>
        <taxon>Autobranchia</taxon>
        <taxon>Pteriomorphia</taxon>
        <taxon>Mytilida</taxon>
        <taxon>Mytiloidea</taxon>
        <taxon>Mytilidae</taxon>
        <taxon>Mytilinae</taxon>
        <taxon>Mytilus</taxon>
    </lineage>
</organism>
<evidence type="ECO:0000313" key="4">
    <source>
        <dbReference type="EMBL" id="VDH90314.1"/>
    </source>
</evidence>
<dbReference type="InterPro" id="IPR036188">
    <property type="entry name" value="FAD/NAD-bd_sf"/>
</dbReference>
<dbReference type="Pfam" id="PF00996">
    <property type="entry name" value="GDI"/>
    <property type="match status" value="1"/>
</dbReference>
<accession>A0A8B6BG90</accession>
<keyword evidence="3" id="KW-0963">Cytoplasm</keyword>
<evidence type="ECO:0000256" key="2">
    <source>
        <dbReference type="ARBA" id="ARBA00022468"/>
    </source>
</evidence>
<evidence type="ECO:0000256" key="3">
    <source>
        <dbReference type="RuleBase" id="RU363124"/>
    </source>
</evidence>
<proteinExistence type="inferred from homology"/>
<gene>
    <name evidence="4" type="ORF">MGAL_10B006587</name>
</gene>
<dbReference type="PANTHER" id="PTHR11787">
    <property type="entry name" value="RAB GDP-DISSOCIATION INHIBITOR"/>
    <property type="match status" value="1"/>
</dbReference>
<keyword evidence="5" id="KW-1185">Reference proteome</keyword>
<comment type="subcellular location">
    <subcellularLocation>
        <location evidence="3">Cytoplasm</location>
    </subcellularLocation>
</comment>
<dbReference type="FunFam" id="3.50.50.60:FF:000158">
    <property type="entry name" value="Rab GDP dissociation inhibitor"/>
    <property type="match status" value="1"/>
</dbReference>
<protein>
    <recommendedName>
        <fullName evidence="3">Rab GDP dissociation inhibitor</fullName>
    </recommendedName>
</protein>
<dbReference type="SUPFAM" id="SSF51905">
    <property type="entry name" value="FAD/NAD(P)-binding domain"/>
    <property type="match status" value="2"/>
</dbReference>
<dbReference type="AlphaFoldDB" id="A0A8B6BG90"/>
<evidence type="ECO:0000256" key="1">
    <source>
        <dbReference type="ARBA" id="ARBA00005593"/>
    </source>
</evidence>
<evidence type="ECO:0000313" key="5">
    <source>
        <dbReference type="Proteomes" id="UP000596742"/>
    </source>
</evidence>
<comment type="function">
    <text evidence="3">Regulates the GDP/GTP exchange reaction of most RAB proteins by inhibiting the dissociation of GDP from them, and the subsequent binding of GTP.</text>
</comment>
<comment type="caution">
    <text evidence="4">The sequence shown here is derived from an EMBL/GenBank/DDBJ whole genome shotgun (WGS) entry which is preliminary data.</text>
</comment>
<keyword evidence="2 3" id="KW-0343">GTPase activation</keyword>
<comment type="similarity">
    <text evidence="1 3">Belongs to the Rab GDI family.</text>
</comment>
<dbReference type="Proteomes" id="UP000596742">
    <property type="component" value="Unassembled WGS sequence"/>
</dbReference>
<sequence>MDEEYDVIVLGTGLKECIISGMMSVMGKKVLHIDRNSYYGGESASITPLEDVYKKFGMGKPAEKLGRGRDWNIDLIPKFLMANGQLVKLLVGTGVTRYLEFKCVEGSYVFKGGKVYKVPADEKEALTTSLMGLFEKRRFRKFLIFVTEFDLENPKTWQGVDPKLTTASKLYEKFGLDNNTADVTGHALALHLNEAYKDQPCLDLINRVKLYYESLARYLKSPYLYPLYGLGELPQGFARLSAIYGGTYMLDRPDAEIVYEDGKVVGVKAQGEVAKCKMVVCDPSYATDKCKTVGKVIRAICILDHPIKDTKDSLSTQIIIPQNQVNRTHDIYISMISATHFVAAKGHYLAIVSTTVETSNPEEEIRVALDLISPIEQKFVSVSELKEPTDDGSTSKVFITKSYDATSHFETTCADVIQVFERAYGGKFDYDKVQNTDHEM</sequence>
<dbReference type="FunFam" id="1.10.405.10:FF:000001">
    <property type="entry name" value="Rab GDP dissociation inhibitor"/>
    <property type="match status" value="1"/>
</dbReference>
<dbReference type="FunFam" id="3.50.50.60:FF:000232">
    <property type="entry name" value="Rab GDP dissociation inhibitor"/>
    <property type="match status" value="1"/>
</dbReference>
<dbReference type="PANTHER" id="PTHR11787:SF8">
    <property type="entry name" value="RAB GDP DISSOCIATION INHIBITOR"/>
    <property type="match status" value="1"/>
</dbReference>
<dbReference type="GO" id="GO:0007264">
    <property type="term" value="P:small GTPase-mediated signal transduction"/>
    <property type="evidence" value="ECO:0007669"/>
    <property type="project" value="InterPro"/>
</dbReference>
<dbReference type="GO" id="GO:0016192">
    <property type="term" value="P:vesicle-mediated transport"/>
    <property type="evidence" value="ECO:0007669"/>
    <property type="project" value="TreeGrafter"/>
</dbReference>
<dbReference type="PRINTS" id="PR00892">
    <property type="entry name" value="RABGDI"/>
</dbReference>
<dbReference type="GO" id="GO:0005737">
    <property type="term" value="C:cytoplasm"/>
    <property type="evidence" value="ECO:0007669"/>
    <property type="project" value="UniProtKB-SubCell"/>
</dbReference>
<dbReference type="FunFam" id="3.30.519.10:FF:000005">
    <property type="entry name" value="Rab GDP dissociation inhibitor"/>
    <property type="match status" value="1"/>
</dbReference>
<dbReference type="OrthoDB" id="9446342at2759"/>
<dbReference type="Gene3D" id="3.50.50.60">
    <property type="entry name" value="FAD/NAD(P)-binding domain"/>
    <property type="match status" value="1"/>
</dbReference>
<dbReference type="Gene3D" id="3.30.519.10">
    <property type="entry name" value="Guanine Nucleotide Dissociation Inhibitor, domain 2"/>
    <property type="match status" value="1"/>
</dbReference>
<reference evidence="4" key="1">
    <citation type="submission" date="2018-11" db="EMBL/GenBank/DDBJ databases">
        <authorList>
            <person name="Alioto T."/>
            <person name="Alioto T."/>
        </authorList>
    </citation>
    <scope>NUCLEOTIDE SEQUENCE</scope>
</reference>
<dbReference type="Gene3D" id="1.10.405.10">
    <property type="entry name" value="Guanine Nucleotide Dissociation Inhibitor, domain 1"/>
    <property type="match status" value="1"/>
</dbReference>
<dbReference type="GO" id="GO:0005096">
    <property type="term" value="F:GTPase activator activity"/>
    <property type="evidence" value="ECO:0007669"/>
    <property type="project" value="UniProtKB-KW"/>
</dbReference>
<dbReference type="InterPro" id="IPR000806">
    <property type="entry name" value="RabGDI"/>
</dbReference>
<dbReference type="GO" id="GO:0015031">
    <property type="term" value="P:protein transport"/>
    <property type="evidence" value="ECO:0007669"/>
    <property type="project" value="InterPro"/>
</dbReference>
<dbReference type="PRINTS" id="PR00891">
    <property type="entry name" value="RABGDIREP"/>
</dbReference>
<name>A0A8B6BG90_MYTGA</name>
<dbReference type="GO" id="GO:0005093">
    <property type="term" value="F:Rab GDP-dissociation inhibitor activity"/>
    <property type="evidence" value="ECO:0007669"/>
    <property type="project" value="InterPro"/>
</dbReference>
<dbReference type="InterPro" id="IPR018203">
    <property type="entry name" value="GDP_dissociation_inhibitor"/>
</dbReference>